<dbReference type="EMBL" id="KI913983">
    <property type="protein sequence ID" value="ETV94885.1"/>
    <property type="molecule type" value="Genomic_DNA"/>
</dbReference>
<dbReference type="GO" id="GO:0006506">
    <property type="term" value="P:GPI anchor biosynthetic process"/>
    <property type="evidence" value="ECO:0007669"/>
    <property type="project" value="TreeGrafter"/>
</dbReference>
<comment type="similarity">
    <text evidence="2 7">Belongs to the DPM2 family.</text>
</comment>
<dbReference type="GO" id="GO:0033185">
    <property type="term" value="C:dolichol-phosphate-mannose synthase complex"/>
    <property type="evidence" value="ECO:0007669"/>
    <property type="project" value="TreeGrafter"/>
</dbReference>
<organism evidence="8">
    <name type="scientific">Aphanomyces invadans</name>
    <dbReference type="NCBI Taxonomy" id="157072"/>
    <lineage>
        <taxon>Eukaryota</taxon>
        <taxon>Sar</taxon>
        <taxon>Stramenopiles</taxon>
        <taxon>Oomycota</taxon>
        <taxon>Saprolegniomycetes</taxon>
        <taxon>Saprolegniales</taxon>
        <taxon>Verrucalvaceae</taxon>
        <taxon>Aphanomyces</taxon>
    </lineage>
</organism>
<name>A0A024TL90_9STRA</name>
<evidence type="ECO:0000256" key="3">
    <source>
        <dbReference type="ARBA" id="ARBA00022692"/>
    </source>
</evidence>
<dbReference type="VEuPathDB" id="FungiDB:H310_11540"/>
<evidence type="ECO:0000313" key="8">
    <source>
        <dbReference type="EMBL" id="ETV94885.1"/>
    </source>
</evidence>
<sequence>MGGSSDQRSGAILLAVSVVSYVYYFLWVIITPFVDKGHIVQSFFPERYYAIAIPSIILVVFLTICSTFIGLVMIQSKPPKPKTE</sequence>
<dbReference type="PANTHER" id="PTHR15039:SF11">
    <property type="entry name" value="DOLICHOL PHOSPHATE-MANNOSE BIOSYNTHESIS REGULATORY PROTEIN"/>
    <property type="match status" value="1"/>
</dbReference>
<dbReference type="STRING" id="157072.A0A024TL90"/>
<evidence type="ECO:0000256" key="1">
    <source>
        <dbReference type="ARBA" id="ARBA00004477"/>
    </source>
</evidence>
<evidence type="ECO:0000256" key="5">
    <source>
        <dbReference type="ARBA" id="ARBA00022989"/>
    </source>
</evidence>
<keyword evidence="3 7" id="KW-0812">Transmembrane</keyword>
<dbReference type="OrthoDB" id="311279at2759"/>
<gene>
    <name evidence="8" type="ORF">H310_11540</name>
</gene>
<keyword evidence="4 7" id="KW-0256">Endoplasmic reticulum</keyword>
<dbReference type="GeneID" id="20088590"/>
<dbReference type="UniPathway" id="UPA00378"/>
<protein>
    <recommendedName>
        <fullName evidence="7">Dolichol phosphate-mannose biosynthesis regulatory protein</fullName>
    </recommendedName>
</protein>
<comment type="subcellular location">
    <subcellularLocation>
        <location evidence="1 7">Endoplasmic reticulum membrane</location>
        <topology evidence="1 7">Multi-pass membrane protein</topology>
    </subcellularLocation>
</comment>
<comment type="function">
    <text evidence="7">Regulatory subunit of the dolichol-phosphate mannose (DPM) synthase complex; essential for the ER localization.</text>
</comment>
<dbReference type="GO" id="GO:0005789">
    <property type="term" value="C:endoplasmic reticulum membrane"/>
    <property type="evidence" value="ECO:0007669"/>
    <property type="project" value="UniProtKB-SubCell"/>
</dbReference>
<feature type="transmembrane region" description="Helical" evidence="7">
    <location>
        <begin position="12"/>
        <end position="30"/>
    </location>
</feature>
<dbReference type="InterPro" id="IPR009914">
    <property type="entry name" value="DPM2"/>
</dbReference>
<evidence type="ECO:0000256" key="6">
    <source>
        <dbReference type="ARBA" id="ARBA00023136"/>
    </source>
</evidence>
<evidence type="ECO:0000256" key="2">
    <source>
        <dbReference type="ARBA" id="ARBA00005478"/>
    </source>
</evidence>
<dbReference type="GO" id="GO:0180047">
    <property type="term" value="P:dolichol phosphate mannose biosynthetic process"/>
    <property type="evidence" value="ECO:0007669"/>
    <property type="project" value="InterPro"/>
</dbReference>
<dbReference type="Pfam" id="PF07297">
    <property type="entry name" value="DPM2"/>
    <property type="match status" value="1"/>
</dbReference>
<dbReference type="GO" id="GO:0030234">
    <property type="term" value="F:enzyme regulator activity"/>
    <property type="evidence" value="ECO:0007669"/>
    <property type="project" value="UniProtKB-UniRule"/>
</dbReference>
<reference evidence="8" key="1">
    <citation type="submission" date="2013-12" db="EMBL/GenBank/DDBJ databases">
        <title>The Genome Sequence of Aphanomyces invadans NJM9701.</title>
        <authorList>
            <consortium name="The Broad Institute Genomics Platform"/>
            <person name="Russ C."/>
            <person name="Tyler B."/>
            <person name="van West P."/>
            <person name="Dieguez-Uribeondo J."/>
            <person name="Young S.K."/>
            <person name="Zeng Q."/>
            <person name="Gargeya S."/>
            <person name="Fitzgerald M."/>
            <person name="Abouelleil A."/>
            <person name="Alvarado L."/>
            <person name="Chapman S.B."/>
            <person name="Gainer-Dewar J."/>
            <person name="Goldberg J."/>
            <person name="Griggs A."/>
            <person name="Gujja S."/>
            <person name="Hansen M."/>
            <person name="Howarth C."/>
            <person name="Imamovic A."/>
            <person name="Ireland A."/>
            <person name="Larimer J."/>
            <person name="McCowan C."/>
            <person name="Murphy C."/>
            <person name="Pearson M."/>
            <person name="Poon T.W."/>
            <person name="Priest M."/>
            <person name="Roberts A."/>
            <person name="Saif S."/>
            <person name="Shea T."/>
            <person name="Sykes S."/>
            <person name="Wortman J."/>
            <person name="Nusbaum C."/>
            <person name="Birren B."/>
        </authorList>
    </citation>
    <scope>NUCLEOTIDE SEQUENCE [LARGE SCALE GENOMIC DNA]</scope>
    <source>
        <strain evidence="8">NJM9701</strain>
    </source>
</reference>
<dbReference type="PANTHER" id="PTHR15039">
    <property type="entry name" value="DOLICHOL PHOSPHATE-MANNOSE BIOSYNTHESIS REGULATORY PROTEIN"/>
    <property type="match status" value="1"/>
</dbReference>
<dbReference type="AlphaFoldDB" id="A0A024TL90"/>
<feature type="transmembrane region" description="Helical" evidence="7">
    <location>
        <begin position="50"/>
        <end position="74"/>
    </location>
</feature>
<proteinExistence type="inferred from homology"/>
<comment type="pathway">
    <text evidence="7">Protein modification; protein glycosylation.</text>
</comment>
<keyword evidence="5 7" id="KW-1133">Transmembrane helix</keyword>
<evidence type="ECO:0000256" key="7">
    <source>
        <dbReference type="RuleBase" id="RU365084"/>
    </source>
</evidence>
<keyword evidence="6 7" id="KW-0472">Membrane</keyword>
<evidence type="ECO:0000256" key="4">
    <source>
        <dbReference type="ARBA" id="ARBA00022824"/>
    </source>
</evidence>
<dbReference type="RefSeq" id="XP_008876476.1">
    <property type="nucleotide sequence ID" value="XM_008878254.1"/>
</dbReference>
<accession>A0A024TL90</accession>
<comment type="subunit">
    <text evidence="7">Component of the dolichol-phosphate mannose (DPM) synthase complex.</text>
</comment>